<dbReference type="SUPFAM" id="SSF52935">
    <property type="entry name" value="PK C-terminal domain-like"/>
    <property type="match status" value="1"/>
</dbReference>
<dbReference type="Gene3D" id="3.20.20.60">
    <property type="entry name" value="Phosphoenolpyruvate-binding domains"/>
    <property type="match status" value="1"/>
</dbReference>
<comment type="caution">
    <text evidence="17">The sequence shown here is derived from an EMBL/GenBank/DDBJ whole genome shotgun (WGS) entry which is preliminary data.</text>
</comment>
<dbReference type="InterPro" id="IPR015795">
    <property type="entry name" value="Pyrv_Knase_C"/>
</dbReference>
<evidence type="ECO:0000256" key="12">
    <source>
        <dbReference type="ARBA" id="ARBA00023317"/>
    </source>
</evidence>
<evidence type="ECO:0000256" key="9">
    <source>
        <dbReference type="ARBA" id="ARBA00022840"/>
    </source>
</evidence>
<dbReference type="UniPathway" id="UPA00109">
    <property type="reaction ID" value="UER00188"/>
</dbReference>
<evidence type="ECO:0000313" key="17">
    <source>
        <dbReference type="EMBL" id="OGZ46916.1"/>
    </source>
</evidence>
<proteinExistence type="inferred from homology"/>
<evidence type="ECO:0000259" key="15">
    <source>
        <dbReference type="Pfam" id="PF00224"/>
    </source>
</evidence>
<dbReference type="InterPro" id="IPR015806">
    <property type="entry name" value="Pyrv_Knase_insert_dom_sf"/>
</dbReference>
<dbReference type="InterPro" id="IPR040442">
    <property type="entry name" value="Pyrv_kinase-like_dom_sf"/>
</dbReference>
<accession>A0A1G2G9P8</accession>
<gene>
    <name evidence="17" type="ORF">A3J54_01750</name>
</gene>
<keyword evidence="9" id="KW-0067">ATP-binding</keyword>
<dbReference type="EC" id="2.7.1.40" evidence="4 13"/>
<feature type="domain" description="Pyruvate kinase C-terminal" evidence="16">
    <location>
        <begin position="354"/>
        <end position="466"/>
    </location>
</feature>
<keyword evidence="7" id="KW-0547">Nucleotide-binding</keyword>
<dbReference type="SUPFAM" id="SSF51621">
    <property type="entry name" value="Phosphoenolpyruvate/pyruvate domain"/>
    <property type="match status" value="1"/>
</dbReference>
<dbReference type="EMBL" id="MHNN01000004">
    <property type="protein sequence ID" value="OGZ46916.1"/>
    <property type="molecule type" value="Genomic_DNA"/>
</dbReference>
<dbReference type="GO" id="GO:0004743">
    <property type="term" value="F:pyruvate kinase activity"/>
    <property type="evidence" value="ECO:0007669"/>
    <property type="project" value="UniProtKB-UniRule"/>
</dbReference>
<dbReference type="InterPro" id="IPR036918">
    <property type="entry name" value="Pyrv_Knase_C_sf"/>
</dbReference>
<evidence type="ECO:0000313" key="18">
    <source>
        <dbReference type="Proteomes" id="UP000176576"/>
    </source>
</evidence>
<sequence>MNLERKTKIVATIGPASEARDMLLSLFQEGVDVTRLNFSHDVHERHLARIKLIRELSEKVGKHIAIIGDLQGPKMRIGDLPEEGILLKDGEEVQLDASISKYAGGAIPVPSRIFAEGALKGTTVFLDDGTMMLEIRSVKGSIFKVRVLRGGVLLPHKGINLPQIHVRSDIFDQKDKRDMEFAVKAGVDYLALSFLRTGDDVRTAKKLLKGAPVKLVAKIERHEALQHLDDIIAETDAVMVARGDLGIETPVEELPVRQKEIIAAARSAMKPVIVATQMLGSMTKNLIPTRAEVSDVANAVFDSADAVMLSAESASGRFPAESVRTMRKVIENAEAYIKEPRKEMEPDMSLSNIAVAKSAKFISQNIGAKAILVGTVTGFSASAVSHFRPETPVFALTVNTEVARLLGLTWGVNAFPLEGMRSVEEISTQGITVLKKLKKIKKGDRVVFVSGAKVGEAGKANNLTVISVL</sequence>
<evidence type="ECO:0000256" key="6">
    <source>
        <dbReference type="ARBA" id="ARBA00022723"/>
    </source>
</evidence>
<dbReference type="Proteomes" id="UP000176576">
    <property type="component" value="Unassembled WGS sequence"/>
</dbReference>
<dbReference type="InterPro" id="IPR018209">
    <property type="entry name" value="Pyrv_Knase_AS"/>
</dbReference>
<dbReference type="InterPro" id="IPR001697">
    <property type="entry name" value="Pyr_Knase"/>
</dbReference>
<evidence type="ECO:0000256" key="1">
    <source>
        <dbReference type="ARBA" id="ARBA00001958"/>
    </source>
</evidence>
<keyword evidence="12 17" id="KW-0670">Pyruvate</keyword>
<dbReference type="InterPro" id="IPR015813">
    <property type="entry name" value="Pyrv/PenolPyrv_kinase-like_dom"/>
</dbReference>
<evidence type="ECO:0000256" key="3">
    <source>
        <dbReference type="ARBA" id="ARBA00008663"/>
    </source>
</evidence>
<keyword evidence="6" id="KW-0479">Metal-binding</keyword>
<evidence type="ECO:0000256" key="13">
    <source>
        <dbReference type="NCBIfam" id="TIGR01064"/>
    </source>
</evidence>
<protein>
    <recommendedName>
        <fullName evidence="4 13">Pyruvate kinase</fullName>
        <ecNumber evidence="4 13">2.7.1.40</ecNumber>
    </recommendedName>
</protein>
<evidence type="ECO:0000256" key="5">
    <source>
        <dbReference type="ARBA" id="ARBA00022679"/>
    </source>
</evidence>
<dbReference type="GO" id="GO:0030955">
    <property type="term" value="F:potassium ion binding"/>
    <property type="evidence" value="ECO:0007669"/>
    <property type="project" value="UniProtKB-UniRule"/>
</dbReference>
<dbReference type="GO" id="GO:0016301">
    <property type="term" value="F:kinase activity"/>
    <property type="evidence" value="ECO:0007669"/>
    <property type="project" value="UniProtKB-KW"/>
</dbReference>
<comment type="similarity">
    <text evidence="3 14">Belongs to the pyruvate kinase family.</text>
</comment>
<organism evidence="17 18">
    <name type="scientific">Candidatus Ryanbacteria bacterium RIFCSPHIGHO2_02_FULL_45_13b</name>
    <dbReference type="NCBI Taxonomy" id="1802117"/>
    <lineage>
        <taxon>Bacteria</taxon>
        <taxon>Candidatus Ryaniibacteriota</taxon>
    </lineage>
</organism>
<dbReference type="Gene3D" id="3.40.1380.20">
    <property type="entry name" value="Pyruvate kinase, C-terminal domain"/>
    <property type="match status" value="1"/>
</dbReference>
<dbReference type="PANTHER" id="PTHR11817">
    <property type="entry name" value="PYRUVATE KINASE"/>
    <property type="match status" value="1"/>
</dbReference>
<evidence type="ECO:0000256" key="10">
    <source>
        <dbReference type="ARBA" id="ARBA00022842"/>
    </source>
</evidence>
<dbReference type="Pfam" id="PF02887">
    <property type="entry name" value="PK_C"/>
    <property type="match status" value="1"/>
</dbReference>
<evidence type="ECO:0000256" key="4">
    <source>
        <dbReference type="ARBA" id="ARBA00012142"/>
    </source>
</evidence>
<dbReference type="SUPFAM" id="SSF50800">
    <property type="entry name" value="PK beta-barrel domain-like"/>
    <property type="match status" value="1"/>
</dbReference>
<dbReference type="InterPro" id="IPR015793">
    <property type="entry name" value="Pyrv_Knase_brl"/>
</dbReference>
<dbReference type="Gene3D" id="2.40.33.10">
    <property type="entry name" value="PK beta-barrel domain-like"/>
    <property type="match status" value="1"/>
</dbReference>
<evidence type="ECO:0000259" key="16">
    <source>
        <dbReference type="Pfam" id="PF02887"/>
    </source>
</evidence>
<evidence type="ECO:0000256" key="7">
    <source>
        <dbReference type="ARBA" id="ARBA00022741"/>
    </source>
</evidence>
<dbReference type="GO" id="GO:0005524">
    <property type="term" value="F:ATP binding"/>
    <property type="evidence" value="ECO:0007669"/>
    <property type="project" value="UniProtKB-KW"/>
</dbReference>
<dbReference type="PRINTS" id="PR01050">
    <property type="entry name" value="PYRUVTKNASE"/>
</dbReference>
<dbReference type="AlphaFoldDB" id="A0A1G2G9P8"/>
<keyword evidence="11 14" id="KW-0324">Glycolysis</keyword>
<keyword evidence="10 14" id="KW-0460">Magnesium</keyword>
<comment type="pathway">
    <text evidence="2 14">Carbohydrate degradation; glycolysis; pyruvate from D-glyceraldehyde 3-phosphate: step 5/5.</text>
</comment>
<comment type="cofactor">
    <cofactor evidence="1">
        <name>K(+)</name>
        <dbReference type="ChEBI" id="CHEBI:29103"/>
    </cofactor>
</comment>
<dbReference type="Pfam" id="PF00224">
    <property type="entry name" value="PK"/>
    <property type="match status" value="1"/>
</dbReference>
<dbReference type="GO" id="GO:0000287">
    <property type="term" value="F:magnesium ion binding"/>
    <property type="evidence" value="ECO:0007669"/>
    <property type="project" value="UniProtKB-UniRule"/>
</dbReference>
<dbReference type="InterPro" id="IPR011037">
    <property type="entry name" value="Pyrv_Knase-like_insert_dom_sf"/>
</dbReference>
<keyword evidence="5 14" id="KW-0808">Transferase</keyword>
<evidence type="ECO:0000256" key="11">
    <source>
        <dbReference type="ARBA" id="ARBA00023152"/>
    </source>
</evidence>
<dbReference type="STRING" id="1802117.A3J54_01750"/>
<feature type="domain" description="Pyruvate kinase barrel" evidence="15">
    <location>
        <begin position="5"/>
        <end position="323"/>
    </location>
</feature>
<dbReference type="NCBIfam" id="TIGR01064">
    <property type="entry name" value="pyruv_kin"/>
    <property type="match status" value="1"/>
</dbReference>
<evidence type="ECO:0000256" key="8">
    <source>
        <dbReference type="ARBA" id="ARBA00022777"/>
    </source>
</evidence>
<reference evidence="17 18" key="1">
    <citation type="journal article" date="2016" name="Nat. Commun.">
        <title>Thousands of microbial genomes shed light on interconnected biogeochemical processes in an aquifer system.</title>
        <authorList>
            <person name="Anantharaman K."/>
            <person name="Brown C.T."/>
            <person name="Hug L.A."/>
            <person name="Sharon I."/>
            <person name="Castelle C.J."/>
            <person name="Probst A.J."/>
            <person name="Thomas B.C."/>
            <person name="Singh A."/>
            <person name="Wilkins M.J."/>
            <person name="Karaoz U."/>
            <person name="Brodie E.L."/>
            <person name="Williams K.H."/>
            <person name="Hubbard S.S."/>
            <person name="Banfield J.F."/>
        </authorList>
    </citation>
    <scope>NUCLEOTIDE SEQUENCE [LARGE SCALE GENOMIC DNA]</scope>
</reference>
<comment type="catalytic activity">
    <reaction evidence="14">
        <text>pyruvate + ATP = phosphoenolpyruvate + ADP + H(+)</text>
        <dbReference type="Rhea" id="RHEA:18157"/>
        <dbReference type="ChEBI" id="CHEBI:15361"/>
        <dbReference type="ChEBI" id="CHEBI:15378"/>
        <dbReference type="ChEBI" id="CHEBI:30616"/>
        <dbReference type="ChEBI" id="CHEBI:58702"/>
        <dbReference type="ChEBI" id="CHEBI:456216"/>
        <dbReference type="EC" id="2.7.1.40"/>
    </reaction>
</comment>
<name>A0A1G2G9P8_9BACT</name>
<dbReference type="PROSITE" id="PS00110">
    <property type="entry name" value="PYRUVATE_KINASE"/>
    <property type="match status" value="1"/>
</dbReference>
<keyword evidence="8 14" id="KW-0418">Kinase</keyword>
<dbReference type="NCBIfam" id="NF004491">
    <property type="entry name" value="PRK05826.1"/>
    <property type="match status" value="1"/>
</dbReference>
<evidence type="ECO:0000256" key="2">
    <source>
        <dbReference type="ARBA" id="ARBA00004997"/>
    </source>
</evidence>
<evidence type="ECO:0000256" key="14">
    <source>
        <dbReference type="RuleBase" id="RU000504"/>
    </source>
</evidence>